<evidence type="ECO:0000256" key="2">
    <source>
        <dbReference type="ARBA" id="ARBA00005426"/>
    </source>
</evidence>
<evidence type="ECO:0000256" key="1">
    <source>
        <dbReference type="ARBA" id="ARBA00005046"/>
    </source>
</evidence>
<dbReference type="CDD" id="cd00756">
    <property type="entry name" value="MoaE"/>
    <property type="match status" value="1"/>
</dbReference>
<evidence type="ECO:0000256" key="7">
    <source>
        <dbReference type="ARBA" id="ARBA00026066"/>
    </source>
</evidence>
<organism evidence="14 15">
    <name type="scientific">Candidatus Filomicrobium marinum</name>
    <dbReference type="NCBI Taxonomy" id="1608628"/>
    <lineage>
        <taxon>Bacteria</taxon>
        <taxon>Pseudomonadati</taxon>
        <taxon>Pseudomonadota</taxon>
        <taxon>Alphaproteobacteria</taxon>
        <taxon>Hyphomicrobiales</taxon>
        <taxon>Hyphomicrobiaceae</taxon>
        <taxon>Filomicrobium</taxon>
    </lineage>
</organism>
<evidence type="ECO:0000256" key="8">
    <source>
        <dbReference type="ARBA" id="ARBA00029745"/>
    </source>
</evidence>
<dbReference type="GO" id="GO:0006777">
    <property type="term" value="P:Mo-molybdopterin cofactor biosynthetic process"/>
    <property type="evidence" value="ECO:0007669"/>
    <property type="project" value="UniProtKB-KW"/>
</dbReference>
<name>A0A0D6J9S0_9HYPH</name>
<evidence type="ECO:0000256" key="12">
    <source>
        <dbReference type="ARBA" id="ARBA00049878"/>
    </source>
</evidence>
<dbReference type="GO" id="GO:0030366">
    <property type="term" value="F:molybdopterin synthase activity"/>
    <property type="evidence" value="ECO:0007669"/>
    <property type="project" value="UniProtKB-EC"/>
</dbReference>
<comment type="subunit">
    <text evidence="7">Heterotetramer of 2 MoaD subunits and 2 MoaE subunits. Also stable as homodimer. The enzyme changes between these two forms during catalysis.</text>
</comment>
<evidence type="ECO:0000256" key="3">
    <source>
        <dbReference type="ARBA" id="ARBA00011950"/>
    </source>
</evidence>
<dbReference type="PANTHER" id="PTHR23404">
    <property type="entry name" value="MOLYBDOPTERIN SYNTHASE RELATED"/>
    <property type="match status" value="1"/>
</dbReference>
<feature type="compositionally biased region" description="Basic and acidic residues" evidence="13">
    <location>
        <begin position="127"/>
        <end position="146"/>
    </location>
</feature>
<feature type="region of interest" description="Disordered" evidence="13">
    <location>
        <begin position="127"/>
        <end position="157"/>
    </location>
</feature>
<dbReference type="KEGG" id="fil:BN1229_v1_0073"/>
<dbReference type="InterPro" id="IPR003448">
    <property type="entry name" value="Mopterin_biosynth_MoaE"/>
</dbReference>
<dbReference type="EMBL" id="LN829119">
    <property type="protein sequence ID" value="CPR14801.1"/>
    <property type="molecule type" value="Genomic_DNA"/>
</dbReference>
<comment type="catalytic activity">
    <reaction evidence="12">
        <text>2 [molybdopterin-synthase sulfur-carrier protein]-C-terminal-Gly-aminoethanethioate + cyclic pyranopterin phosphate + H2O = molybdopterin + 2 [molybdopterin-synthase sulfur-carrier protein]-C-terminal Gly-Gly + 2 H(+)</text>
        <dbReference type="Rhea" id="RHEA:26333"/>
        <dbReference type="Rhea" id="RHEA-COMP:12202"/>
        <dbReference type="Rhea" id="RHEA-COMP:19907"/>
        <dbReference type="ChEBI" id="CHEBI:15377"/>
        <dbReference type="ChEBI" id="CHEBI:15378"/>
        <dbReference type="ChEBI" id="CHEBI:58698"/>
        <dbReference type="ChEBI" id="CHEBI:59648"/>
        <dbReference type="ChEBI" id="CHEBI:90778"/>
        <dbReference type="ChEBI" id="CHEBI:232372"/>
        <dbReference type="EC" id="2.8.1.12"/>
    </reaction>
</comment>
<protein>
    <recommendedName>
        <fullName evidence="4">Molybdopterin synthase catalytic subunit</fullName>
        <ecNumber evidence="3">2.8.1.12</ecNumber>
    </recommendedName>
    <alternativeName>
        <fullName evidence="10">MPT synthase subunit 2</fullName>
    </alternativeName>
    <alternativeName>
        <fullName evidence="8">Molybdenum cofactor biosynthesis protein E</fullName>
    </alternativeName>
    <alternativeName>
        <fullName evidence="9">Molybdopterin-converting factor large subunit</fullName>
    </alternativeName>
    <alternativeName>
        <fullName evidence="11">Molybdopterin-converting factor subunit 2</fullName>
    </alternativeName>
</protein>
<evidence type="ECO:0000256" key="10">
    <source>
        <dbReference type="ARBA" id="ARBA00030781"/>
    </source>
</evidence>
<dbReference type="AlphaFoldDB" id="A0A0D6J9S0"/>
<evidence type="ECO:0000313" key="14">
    <source>
        <dbReference type="EMBL" id="CPR14801.1"/>
    </source>
</evidence>
<gene>
    <name evidence="14" type="primary">moaE</name>
    <name evidence="14" type="ORF">YBN1229_v1_0075</name>
</gene>
<evidence type="ECO:0000256" key="9">
    <source>
        <dbReference type="ARBA" id="ARBA00030407"/>
    </source>
</evidence>
<dbReference type="EC" id="2.8.1.12" evidence="3"/>
<keyword evidence="15" id="KW-1185">Reference proteome</keyword>
<dbReference type="UniPathway" id="UPA00344"/>
<dbReference type="Gene3D" id="3.90.1170.40">
    <property type="entry name" value="Molybdopterin biosynthesis MoaE subunit"/>
    <property type="match status" value="1"/>
</dbReference>
<dbReference type="Proteomes" id="UP000033187">
    <property type="component" value="Chromosome 1"/>
</dbReference>
<reference evidence="15" key="1">
    <citation type="submission" date="2015-02" db="EMBL/GenBank/DDBJ databases">
        <authorList>
            <person name="Chooi Y.-H."/>
        </authorList>
    </citation>
    <scope>NUCLEOTIDE SEQUENCE [LARGE SCALE GENOMIC DNA]</scope>
    <source>
        <strain evidence="15">strain Y</strain>
    </source>
</reference>
<dbReference type="RefSeq" id="WP_046475276.1">
    <property type="nucleotide sequence ID" value="NZ_LN829118.1"/>
</dbReference>
<evidence type="ECO:0000256" key="4">
    <source>
        <dbReference type="ARBA" id="ARBA00013858"/>
    </source>
</evidence>
<evidence type="ECO:0000256" key="13">
    <source>
        <dbReference type="SAM" id="MobiDB-lite"/>
    </source>
</evidence>
<comment type="similarity">
    <text evidence="2">Belongs to the MoaE family.</text>
</comment>
<proteinExistence type="inferred from homology"/>
<comment type="pathway">
    <text evidence="1">Cofactor biosynthesis; molybdopterin biosynthesis.</text>
</comment>
<dbReference type="InterPro" id="IPR036563">
    <property type="entry name" value="MoaE_sf"/>
</dbReference>
<evidence type="ECO:0000256" key="11">
    <source>
        <dbReference type="ARBA" id="ARBA00032474"/>
    </source>
</evidence>
<evidence type="ECO:0000256" key="6">
    <source>
        <dbReference type="ARBA" id="ARBA00025448"/>
    </source>
</evidence>
<dbReference type="KEGG" id="fiy:BN1229_v1_0075"/>
<accession>A0A0D6J9S0</accession>
<sequence length="157" mass="17339">MAVRVQTDDFDVGAETKVLTKGRTDIGAVVTFTGTVRGNTPDTPISSMTLEHYPGMTETELERVEAEAAARWPLAASLIIHRYGTLKPGDNIVLVITASAHRQAAFQAAEFLMDYLKSRAPFWKKETDDEGRGEWVDARESDDKAAARWQTPSKVIT</sequence>
<dbReference type="Pfam" id="PF02391">
    <property type="entry name" value="MoaE"/>
    <property type="match status" value="1"/>
</dbReference>
<dbReference type="SUPFAM" id="SSF54690">
    <property type="entry name" value="Molybdopterin synthase subunit MoaE"/>
    <property type="match status" value="1"/>
</dbReference>
<evidence type="ECO:0000313" key="15">
    <source>
        <dbReference type="Proteomes" id="UP000033187"/>
    </source>
</evidence>
<dbReference type="OrthoDB" id="9803224at2"/>
<keyword evidence="5" id="KW-0501">Molybdenum cofactor biosynthesis</keyword>
<comment type="function">
    <text evidence="6">Converts molybdopterin precursor Z into molybdopterin. This requires the incorporation of two sulfur atoms into precursor Z to generate a dithiolene group. The sulfur is provided by MoaD.</text>
</comment>
<evidence type="ECO:0000256" key="5">
    <source>
        <dbReference type="ARBA" id="ARBA00023150"/>
    </source>
</evidence>